<feature type="domain" description="Ribosomal RNA adenine methylase transferase N-terminal" evidence="7">
    <location>
        <begin position="38"/>
        <end position="187"/>
    </location>
</feature>
<evidence type="ECO:0000259" key="7">
    <source>
        <dbReference type="SMART" id="SM00650"/>
    </source>
</evidence>
<dbReference type="PANTHER" id="PTHR47739">
    <property type="entry name" value="TRNA1(VAL) (ADENINE(37)-N6)-METHYLTRANSFERASE"/>
    <property type="match status" value="1"/>
</dbReference>
<dbReference type="Proteomes" id="UP000278351">
    <property type="component" value="Unassembled WGS sequence"/>
</dbReference>
<dbReference type="AlphaFoldDB" id="A0A3N4PUQ6"/>
<dbReference type="GO" id="GO:0000179">
    <property type="term" value="F:rRNA (adenine-N6,N6-)-dimethyltransferase activity"/>
    <property type="evidence" value="ECO:0007669"/>
    <property type="project" value="InterPro"/>
</dbReference>
<evidence type="ECO:0000313" key="8">
    <source>
        <dbReference type="EMBL" id="RPE07897.1"/>
    </source>
</evidence>
<comment type="subcellular location">
    <subcellularLocation>
        <location evidence="6">Cytoplasm</location>
    </subcellularLocation>
</comment>
<comment type="caution">
    <text evidence="8">The sequence shown here is derived from an EMBL/GenBank/DDBJ whole genome shotgun (WGS) entry which is preliminary data.</text>
</comment>
<evidence type="ECO:0000256" key="4">
    <source>
        <dbReference type="ARBA" id="ARBA00022691"/>
    </source>
</evidence>
<dbReference type="InterPro" id="IPR029063">
    <property type="entry name" value="SAM-dependent_MTases_sf"/>
</dbReference>
<dbReference type="EMBL" id="RPDH01000002">
    <property type="protein sequence ID" value="RPE07897.1"/>
    <property type="molecule type" value="Genomic_DNA"/>
</dbReference>
<keyword evidence="4 6" id="KW-0949">S-adenosyl-L-methionine</keyword>
<dbReference type="InterPro" id="IPR020596">
    <property type="entry name" value="rRNA_Ade_Mease_Trfase_CS"/>
</dbReference>
<organism evidence="8 9">
    <name type="scientific">Chitinophaga lutea</name>
    <dbReference type="NCBI Taxonomy" id="2488634"/>
    <lineage>
        <taxon>Bacteria</taxon>
        <taxon>Pseudomonadati</taxon>
        <taxon>Bacteroidota</taxon>
        <taxon>Chitinophagia</taxon>
        <taxon>Chitinophagales</taxon>
        <taxon>Chitinophagaceae</taxon>
        <taxon>Chitinophaga</taxon>
    </lineage>
</organism>
<keyword evidence="2 6" id="KW-0489">Methyltransferase</keyword>
<evidence type="ECO:0000256" key="3">
    <source>
        <dbReference type="ARBA" id="ARBA00022679"/>
    </source>
</evidence>
<keyword evidence="5 6" id="KW-0819">tRNA processing</keyword>
<dbReference type="InterPro" id="IPR020598">
    <property type="entry name" value="rRNA_Ade_methylase_Trfase_N"/>
</dbReference>
<accession>A0A3N4PUQ6</accession>
<proteinExistence type="inferred from homology"/>
<evidence type="ECO:0000256" key="1">
    <source>
        <dbReference type="ARBA" id="ARBA00022490"/>
    </source>
</evidence>
<dbReference type="GO" id="GO:0005737">
    <property type="term" value="C:cytoplasm"/>
    <property type="evidence" value="ECO:0007669"/>
    <property type="project" value="UniProtKB-SubCell"/>
</dbReference>
<dbReference type="GO" id="GO:0016430">
    <property type="term" value="F:tRNA (adenine-N6)-methyltransferase activity"/>
    <property type="evidence" value="ECO:0007669"/>
    <property type="project" value="UniProtKB-UniRule"/>
</dbReference>
<keyword evidence="3 6" id="KW-0808">Transferase</keyword>
<reference evidence="8 9" key="1">
    <citation type="submission" date="2018-11" db="EMBL/GenBank/DDBJ databases">
        <title>Chitinophaga lutea sp.nov., isolate from arsenic contaminated soil.</title>
        <authorList>
            <person name="Zong Y."/>
        </authorList>
    </citation>
    <scope>NUCLEOTIDE SEQUENCE [LARGE SCALE GENOMIC DNA]</scope>
    <source>
        <strain evidence="8 9">ZY74</strain>
    </source>
</reference>
<dbReference type="Pfam" id="PF05175">
    <property type="entry name" value="MTS"/>
    <property type="match status" value="1"/>
</dbReference>
<dbReference type="GO" id="GO:0003676">
    <property type="term" value="F:nucleic acid binding"/>
    <property type="evidence" value="ECO:0007669"/>
    <property type="project" value="InterPro"/>
</dbReference>
<keyword evidence="9" id="KW-1185">Reference proteome</keyword>
<dbReference type="PRINTS" id="PR00507">
    <property type="entry name" value="N12N6MTFRASE"/>
</dbReference>
<dbReference type="InterPro" id="IPR002052">
    <property type="entry name" value="DNA_methylase_N6_adenine_CS"/>
</dbReference>
<keyword evidence="1 6" id="KW-0963">Cytoplasm</keyword>
<dbReference type="PROSITE" id="PS00092">
    <property type="entry name" value="N6_MTASE"/>
    <property type="match status" value="1"/>
</dbReference>
<evidence type="ECO:0000256" key="2">
    <source>
        <dbReference type="ARBA" id="ARBA00022603"/>
    </source>
</evidence>
<dbReference type="PROSITE" id="PS01131">
    <property type="entry name" value="RRNA_A_DIMETH"/>
    <property type="match status" value="1"/>
</dbReference>
<name>A0A3N4PUQ6_9BACT</name>
<dbReference type="InterPro" id="IPR050210">
    <property type="entry name" value="tRNA_Adenine-N(6)_MTase"/>
</dbReference>
<evidence type="ECO:0000313" key="9">
    <source>
        <dbReference type="Proteomes" id="UP000278351"/>
    </source>
</evidence>
<comment type="function">
    <text evidence="6">Specifically methylates the adenine in position 37 of tRNA(1)(Val) (anticodon cmo5UAC).</text>
</comment>
<gene>
    <name evidence="8" type="ORF">EGT74_12525</name>
</gene>
<dbReference type="SMART" id="SM00650">
    <property type="entry name" value="rADc"/>
    <property type="match status" value="1"/>
</dbReference>
<dbReference type="HAMAP" id="MF_01872">
    <property type="entry name" value="tRNA_methyltr_YfiC"/>
    <property type="match status" value="1"/>
</dbReference>
<dbReference type="PANTHER" id="PTHR47739:SF1">
    <property type="entry name" value="TRNA1(VAL) (ADENINE(37)-N6)-METHYLTRANSFERASE"/>
    <property type="match status" value="1"/>
</dbReference>
<evidence type="ECO:0000256" key="5">
    <source>
        <dbReference type="ARBA" id="ARBA00022694"/>
    </source>
</evidence>
<comment type="similarity">
    <text evidence="6">Belongs to the methyltransferase superfamily. tRNA (adenine-N(6)-)-methyltransferase family.</text>
</comment>
<dbReference type="InterPro" id="IPR022882">
    <property type="entry name" value="tRNA_adenine-N6_MeTrfase"/>
</dbReference>
<dbReference type="InterPro" id="IPR007848">
    <property type="entry name" value="Small_mtfrase_dom"/>
</dbReference>
<dbReference type="EC" id="2.1.1.223" evidence="6"/>
<protein>
    <recommendedName>
        <fullName evidence="6">tRNA1(Val) (adenine(37)-N6)-methyltransferase</fullName>
        <ecNumber evidence="6">2.1.1.223</ecNumber>
    </recommendedName>
    <alternativeName>
        <fullName evidence="6">tRNA m6A37 methyltransferase</fullName>
    </alternativeName>
</protein>
<comment type="catalytic activity">
    <reaction evidence="6">
        <text>adenosine(37) in tRNA1(Val) + S-adenosyl-L-methionine = N(6)-methyladenosine(37) in tRNA1(Val) + S-adenosyl-L-homocysteine + H(+)</text>
        <dbReference type="Rhea" id="RHEA:43160"/>
        <dbReference type="Rhea" id="RHEA-COMP:10369"/>
        <dbReference type="Rhea" id="RHEA-COMP:10370"/>
        <dbReference type="ChEBI" id="CHEBI:15378"/>
        <dbReference type="ChEBI" id="CHEBI:57856"/>
        <dbReference type="ChEBI" id="CHEBI:59789"/>
        <dbReference type="ChEBI" id="CHEBI:74411"/>
        <dbReference type="ChEBI" id="CHEBI:74449"/>
        <dbReference type="EC" id="2.1.1.223"/>
    </reaction>
</comment>
<evidence type="ECO:0000256" key="6">
    <source>
        <dbReference type="HAMAP-Rule" id="MF_01872"/>
    </source>
</evidence>
<dbReference type="SUPFAM" id="SSF53335">
    <property type="entry name" value="S-adenosyl-L-methionine-dependent methyltransferases"/>
    <property type="match status" value="1"/>
</dbReference>
<dbReference type="CDD" id="cd02440">
    <property type="entry name" value="AdoMet_MTases"/>
    <property type="match status" value="1"/>
</dbReference>
<dbReference type="Gene3D" id="3.40.50.150">
    <property type="entry name" value="Vaccinia Virus protein VP39"/>
    <property type="match status" value="1"/>
</dbReference>
<sequence>MRCPAPGRCFDMGNQYFQFKQFTVQQAGSAMKVCTDACIQGAFTAAYIREQLPGASPVLDIGAGTGLLSLMLAQSGNGTIDAVELDAAAAQQAAENFAASPWSERLRVFHTDIAHFNPAQRYPFIITNPPFFDNDLQGPHQRRTAAMHTVTLGYEALLEAIIRLLAPGGSFSILLPRGGFDRFRRMAENEGFVLRKLLEVRQTTGHSPFRSIGIFGPAAEPQREELVIYNEQRQYTPAFVTLLKDYYLYL</sequence>
<dbReference type="GO" id="GO:0008033">
    <property type="term" value="P:tRNA processing"/>
    <property type="evidence" value="ECO:0007669"/>
    <property type="project" value="UniProtKB-UniRule"/>
</dbReference>